<dbReference type="Proteomes" id="UP001465755">
    <property type="component" value="Unassembled WGS sequence"/>
</dbReference>
<dbReference type="EMBL" id="JALJOQ010000025">
    <property type="protein sequence ID" value="KAK9808295.1"/>
    <property type="molecule type" value="Genomic_DNA"/>
</dbReference>
<evidence type="ECO:0000313" key="2">
    <source>
        <dbReference type="EMBL" id="KAK9808295.1"/>
    </source>
</evidence>
<feature type="region of interest" description="Disordered" evidence="1">
    <location>
        <begin position="336"/>
        <end position="364"/>
    </location>
</feature>
<evidence type="ECO:0000256" key="1">
    <source>
        <dbReference type="SAM" id="MobiDB-lite"/>
    </source>
</evidence>
<dbReference type="EMBL" id="JALJOQ010000025">
    <property type="protein sequence ID" value="KAK9808294.1"/>
    <property type="molecule type" value="Genomic_DNA"/>
</dbReference>
<keyword evidence="3" id="KW-1185">Reference proteome</keyword>
<evidence type="ECO:0000313" key="3">
    <source>
        <dbReference type="Proteomes" id="UP001465755"/>
    </source>
</evidence>
<reference evidence="2" key="2">
    <citation type="submission" date="2024-04" db="EMBL/GenBank/DDBJ databases">
        <authorList>
            <person name="Dal Grande F."/>
            <person name="Keller J."/>
            <person name="Delaux P.-M."/>
        </authorList>
    </citation>
    <scope>NUCLEOTIDE SEQUENCE</scope>
    <source>
        <strain evidence="2">SAG 2036</strain>
    </source>
</reference>
<feature type="region of interest" description="Disordered" evidence="1">
    <location>
        <begin position="179"/>
        <end position="213"/>
    </location>
</feature>
<feature type="region of interest" description="Disordered" evidence="1">
    <location>
        <begin position="390"/>
        <end position="411"/>
    </location>
</feature>
<organism evidence="2 3">
    <name type="scientific">Symbiochloris irregularis</name>
    <dbReference type="NCBI Taxonomy" id="706552"/>
    <lineage>
        <taxon>Eukaryota</taxon>
        <taxon>Viridiplantae</taxon>
        <taxon>Chlorophyta</taxon>
        <taxon>core chlorophytes</taxon>
        <taxon>Trebouxiophyceae</taxon>
        <taxon>Trebouxiales</taxon>
        <taxon>Trebouxiaceae</taxon>
        <taxon>Symbiochloris</taxon>
    </lineage>
</organism>
<feature type="compositionally biased region" description="Basic and acidic residues" evidence="1">
    <location>
        <begin position="198"/>
        <end position="213"/>
    </location>
</feature>
<accession>A0AAW1PIP2</accession>
<dbReference type="AlphaFoldDB" id="A0AAW1PIP2"/>
<gene>
    <name evidence="2" type="ORF">WJX73_008799</name>
</gene>
<name>A0AAW1PIP2_9CHLO</name>
<protein>
    <submittedName>
        <fullName evidence="2">Uncharacterized protein</fullName>
    </submittedName>
</protein>
<comment type="caution">
    <text evidence="2">The sequence shown here is derived from an EMBL/GenBank/DDBJ whole genome shotgun (WGS) entry which is preliminary data.</text>
</comment>
<reference evidence="2 3" key="1">
    <citation type="journal article" date="2024" name="Nat. Commun.">
        <title>Phylogenomics reveals the evolutionary origins of lichenization in chlorophyte algae.</title>
        <authorList>
            <person name="Puginier C."/>
            <person name="Libourel C."/>
            <person name="Otte J."/>
            <person name="Skaloud P."/>
            <person name="Haon M."/>
            <person name="Grisel S."/>
            <person name="Petersen M."/>
            <person name="Berrin J.G."/>
            <person name="Delaux P.M."/>
            <person name="Dal Grande F."/>
            <person name="Keller J."/>
        </authorList>
    </citation>
    <scope>NUCLEOTIDE SEQUENCE [LARGE SCALE GENOMIC DNA]</scope>
    <source>
        <strain evidence="2 3">SAG 2036</strain>
    </source>
</reference>
<proteinExistence type="predicted"/>
<sequence length="438" mass="47631">MDAPSVRGSSEVSHVAALALRELQAELQNANDTIDILQREAAVLRQDARQLTEEQHAAVVAAESRAEQVTEDNQQLRGLLMDLRAAVEGLVQDNARLQAAASPQTDLQAELQTAQEALAEKAKILRDQESKRMAAEQVSRAAEAAASRSSAALDAAKQDAADAHDEAVRLKGALDALQRQMSSQAADHERQLQAQQAQEEKLRRDQASACARADRADMRAVNYQAAKTRISDLEGKLVEEQTAREQAQSAAGVSKRCITAVMRDAACLQSTAEQLTGQLTETHHLYIDRGRGDGQSCDISPSLSHAEGLSRRMLMLSQVIAEALDQDGQVITRVTVKSAKPKGSKDATKGNENGLAEKQTGRRQVDQVVASLEDELAVLDERYAQILKTAHQLQSADNDSSSDSELETRKESVAQATMRILEAMQKKGAQIRHLRAVR</sequence>